<protein>
    <submittedName>
        <fullName evidence="4">Pimeloyl-ACP methyl ester carboxylesterase</fullName>
    </submittedName>
</protein>
<dbReference type="PANTHER" id="PTHR43329">
    <property type="entry name" value="EPOXIDE HYDROLASE"/>
    <property type="match status" value="1"/>
</dbReference>
<evidence type="ECO:0000313" key="4">
    <source>
        <dbReference type="EMBL" id="MBB6098799.1"/>
    </source>
</evidence>
<dbReference type="RefSeq" id="WP_183987551.1">
    <property type="nucleotide sequence ID" value="NZ_JACHHG010000007.1"/>
</dbReference>
<dbReference type="Gene3D" id="3.40.50.1820">
    <property type="entry name" value="alpha/beta hydrolase"/>
    <property type="match status" value="1"/>
</dbReference>
<evidence type="ECO:0000259" key="3">
    <source>
        <dbReference type="Pfam" id="PF00561"/>
    </source>
</evidence>
<accession>A0A841I364</accession>
<dbReference type="SUPFAM" id="SSF53474">
    <property type="entry name" value="alpha/beta-Hydrolases"/>
    <property type="match status" value="1"/>
</dbReference>
<dbReference type="EMBL" id="JACHHG010000007">
    <property type="protein sequence ID" value="MBB6098799.1"/>
    <property type="molecule type" value="Genomic_DNA"/>
</dbReference>
<dbReference type="PRINTS" id="PR00412">
    <property type="entry name" value="EPOXHYDRLASE"/>
</dbReference>
<dbReference type="InterPro" id="IPR000073">
    <property type="entry name" value="AB_hydrolase_1"/>
</dbReference>
<proteinExistence type="predicted"/>
<feature type="domain" description="AB hydrolase-1" evidence="3">
    <location>
        <begin position="50"/>
        <end position="288"/>
    </location>
</feature>
<organism evidence="4 5">
    <name type="scientific">Deinobacterium chartae</name>
    <dbReference type="NCBI Taxonomy" id="521158"/>
    <lineage>
        <taxon>Bacteria</taxon>
        <taxon>Thermotogati</taxon>
        <taxon>Deinococcota</taxon>
        <taxon>Deinococci</taxon>
        <taxon>Deinococcales</taxon>
        <taxon>Deinococcaceae</taxon>
        <taxon>Deinobacterium</taxon>
    </lineage>
</organism>
<feature type="region of interest" description="Disordered" evidence="2">
    <location>
        <begin position="1"/>
        <end position="24"/>
    </location>
</feature>
<dbReference type="PRINTS" id="PR00111">
    <property type="entry name" value="ABHYDROLASE"/>
</dbReference>
<evidence type="ECO:0000256" key="1">
    <source>
        <dbReference type="ARBA" id="ARBA00022801"/>
    </source>
</evidence>
<evidence type="ECO:0000313" key="5">
    <source>
        <dbReference type="Proteomes" id="UP000569951"/>
    </source>
</evidence>
<evidence type="ECO:0000256" key="2">
    <source>
        <dbReference type="SAM" id="MobiDB-lite"/>
    </source>
</evidence>
<dbReference type="InterPro" id="IPR000639">
    <property type="entry name" value="Epox_hydrolase-like"/>
</dbReference>
<keyword evidence="5" id="KW-1185">Reference proteome</keyword>
<dbReference type="Pfam" id="PF00561">
    <property type="entry name" value="Abhydrolase_1"/>
    <property type="match status" value="1"/>
</dbReference>
<dbReference type="AlphaFoldDB" id="A0A841I364"/>
<keyword evidence="1" id="KW-0378">Hydrolase</keyword>
<comment type="caution">
    <text evidence="4">The sequence shown here is derived from an EMBL/GenBank/DDBJ whole genome shotgun (WGS) entry which is preliminary data.</text>
</comment>
<dbReference type="Proteomes" id="UP000569951">
    <property type="component" value="Unassembled WGS sequence"/>
</dbReference>
<sequence>MSSKQRGGSAQADVGPREPDGLENLAVQRRHRVVNGVRLYCLEAGREQDPPVLLLHGFPEDGRAWKHQVAPLVRAGLRVVVPDLRGYHRSEKPPGVAAYRLEELTADVAALIQALGGRADVVGHDWGGIVAWNLAVRWPERVRRLVILNAPHPAAVRRALRMPAQWCRSWYVLFFQLPVLPEILLRRAGPRAFASARPGAYGLEDLQGYQRAWQQPGTATAMIHYYRALLRYGAAPTKTAVVLAPTLLVWGQRDMALVPQLADHLEAWVPDLRVVRLPRASHWVMRDEPLVVTQLLLEHLGE</sequence>
<gene>
    <name evidence="4" type="ORF">HNR42_002234</name>
</gene>
<dbReference type="GO" id="GO:0016787">
    <property type="term" value="F:hydrolase activity"/>
    <property type="evidence" value="ECO:0007669"/>
    <property type="project" value="UniProtKB-KW"/>
</dbReference>
<reference evidence="4 5" key="1">
    <citation type="submission" date="2020-08" db="EMBL/GenBank/DDBJ databases">
        <title>Genomic Encyclopedia of Type Strains, Phase IV (KMG-IV): sequencing the most valuable type-strain genomes for metagenomic binning, comparative biology and taxonomic classification.</title>
        <authorList>
            <person name="Goeker M."/>
        </authorList>
    </citation>
    <scope>NUCLEOTIDE SEQUENCE [LARGE SCALE GENOMIC DNA]</scope>
    <source>
        <strain evidence="4 5">DSM 21458</strain>
    </source>
</reference>
<name>A0A841I364_9DEIO</name>
<dbReference type="InterPro" id="IPR029058">
    <property type="entry name" value="AB_hydrolase_fold"/>
</dbReference>